<proteinExistence type="predicted"/>
<evidence type="ECO:0000313" key="2">
    <source>
        <dbReference type="Proteomes" id="UP000054538"/>
    </source>
</evidence>
<dbReference type="STRING" id="930991.A0A0D0C1I2"/>
<reference evidence="2" key="2">
    <citation type="submission" date="2015-01" db="EMBL/GenBank/DDBJ databases">
        <title>Evolutionary Origins and Diversification of the Mycorrhizal Mutualists.</title>
        <authorList>
            <consortium name="DOE Joint Genome Institute"/>
            <consortium name="Mycorrhizal Genomics Consortium"/>
            <person name="Kohler A."/>
            <person name="Kuo A."/>
            <person name="Nagy L.G."/>
            <person name="Floudas D."/>
            <person name="Copeland A."/>
            <person name="Barry K.W."/>
            <person name="Cichocki N."/>
            <person name="Veneault-Fourrey C."/>
            <person name="LaButti K."/>
            <person name="Lindquist E.A."/>
            <person name="Lipzen A."/>
            <person name="Lundell T."/>
            <person name="Morin E."/>
            <person name="Murat C."/>
            <person name="Riley R."/>
            <person name="Ohm R."/>
            <person name="Sun H."/>
            <person name="Tunlid A."/>
            <person name="Henrissat B."/>
            <person name="Grigoriev I.V."/>
            <person name="Hibbett D.S."/>
            <person name="Martin F."/>
        </authorList>
    </citation>
    <scope>NUCLEOTIDE SEQUENCE [LARGE SCALE GENOMIC DNA]</scope>
    <source>
        <strain evidence="2">Ve08.2h10</strain>
    </source>
</reference>
<keyword evidence="2" id="KW-1185">Reference proteome</keyword>
<name>A0A0D0C1I2_9AGAM</name>
<reference evidence="1 2" key="1">
    <citation type="submission" date="2014-04" db="EMBL/GenBank/DDBJ databases">
        <authorList>
            <consortium name="DOE Joint Genome Institute"/>
            <person name="Kuo A."/>
            <person name="Kohler A."/>
            <person name="Jargeat P."/>
            <person name="Nagy L.G."/>
            <person name="Floudas D."/>
            <person name="Copeland A."/>
            <person name="Barry K.W."/>
            <person name="Cichocki N."/>
            <person name="Veneault-Fourrey C."/>
            <person name="LaButti K."/>
            <person name="Lindquist E.A."/>
            <person name="Lipzen A."/>
            <person name="Lundell T."/>
            <person name="Morin E."/>
            <person name="Murat C."/>
            <person name="Sun H."/>
            <person name="Tunlid A."/>
            <person name="Henrissat B."/>
            <person name="Grigoriev I.V."/>
            <person name="Hibbett D.S."/>
            <person name="Martin F."/>
            <person name="Nordberg H.P."/>
            <person name="Cantor M.N."/>
            <person name="Hua S.X."/>
        </authorList>
    </citation>
    <scope>NUCLEOTIDE SEQUENCE [LARGE SCALE GENOMIC DNA]</scope>
    <source>
        <strain evidence="1 2">Ve08.2h10</strain>
    </source>
</reference>
<gene>
    <name evidence="1" type="ORF">PAXRUDRAFT_101648</name>
</gene>
<evidence type="ECO:0000313" key="1">
    <source>
        <dbReference type="EMBL" id="KIK77077.1"/>
    </source>
</evidence>
<dbReference type="AlphaFoldDB" id="A0A0D0C1I2"/>
<dbReference type="HOGENOM" id="CLU_138918_0_0_1"/>
<feature type="non-terminal residue" evidence="1">
    <location>
        <position position="1"/>
    </location>
</feature>
<accession>A0A0D0C1I2</accession>
<dbReference type="InParanoid" id="A0A0D0C1I2"/>
<feature type="non-terminal residue" evidence="1">
    <location>
        <position position="108"/>
    </location>
</feature>
<organism evidence="1 2">
    <name type="scientific">Paxillus rubicundulus Ve08.2h10</name>
    <dbReference type="NCBI Taxonomy" id="930991"/>
    <lineage>
        <taxon>Eukaryota</taxon>
        <taxon>Fungi</taxon>
        <taxon>Dikarya</taxon>
        <taxon>Basidiomycota</taxon>
        <taxon>Agaricomycotina</taxon>
        <taxon>Agaricomycetes</taxon>
        <taxon>Agaricomycetidae</taxon>
        <taxon>Boletales</taxon>
        <taxon>Paxilineae</taxon>
        <taxon>Paxillaceae</taxon>
        <taxon>Paxillus</taxon>
    </lineage>
</organism>
<dbReference type="Proteomes" id="UP000054538">
    <property type="component" value="Unassembled WGS sequence"/>
</dbReference>
<protein>
    <submittedName>
        <fullName evidence="1">Uncharacterized protein</fullName>
    </submittedName>
</protein>
<sequence>QNHYAAYFHNLRQSQYLHHNDSMGYAPANDVLPIYSWFLSGLPIVAPCYIQCGVVALQTEAAAGSCRIAVHNFIESMVDQTLALWNSSTSKHFRDHALCSLIIYHFIA</sequence>
<dbReference type="OrthoDB" id="2658837at2759"/>
<dbReference type="EMBL" id="KN827155">
    <property type="protein sequence ID" value="KIK77077.1"/>
    <property type="molecule type" value="Genomic_DNA"/>
</dbReference>